<dbReference type="EMBL" id="ANAH02000007">
    <property type="protein sequence ID" value="EPX62586.1"/>
    <property type="molecule type" value="Genomic_DNA"/>
</dbReference>
<dbReference type="eggNOG" id="COG3266">
    <property type="taxonomic scope" value="Bacteria"/>
</dbReference>
<evidence type="ECO:0000256" key="1">
    <source>
        <dbReference type="SAM" id="MobiDB-lite"/>
    </source>
</evidence>
<protein>
    <submittedName>
        <fullName evidence="2">Cell division protein FtsK</fullName>
    </submittedName>
</protein>
<gene>
    <name evidence="2" type="ORF">D187_008774</name>
</gene>
<evidence type="ECO:0000313" key="3">
    <source>
        <dbReference type="Proteomes" id="UP000011682"/>
    </source>
</evidence>
<dbReference type="NCBIfam" id="NF041620">
    <property type="entry name" value="MXAN_5187_fam"/>
    <property type="match status" value="1"/>
</dbReference>
<feature type="compositionally biased region" description="Low complexity" evidence="1">
    <location>
        <begin position="355"/>
        <end position="375"/>
    </location>
</feature>
<reference evidence="2" key="1">
    <citation type="submission" date="2013-05" db="EMBL/GenBank/DDBJ databases">
        <title>Genome assembly of Cystobacter fuscus DSM 2262.</title>
        <authorList>
            <person name="Sharma G."/>
            <person name="Khatri I."/>
            <person name="Kaur C."/>
            <person name="Mayilraj S."/>
            <person name="Subramanian S."/>
        </authorList>
    </citation>
    <scope>NUCLEOTIDE SEQUENCE [LARGE SCALE GENOMIC DNA]</scope>
    <source>
        <strain evidence="2">DSM 2262</strain>
    </source>
</reference>
<dbReference type="GO" id="GO:0051301">
    <property type="term" value="P:cell division"/>
    <property type="evidence" value="ECO:0007669"/>
    <property type="project" value="UniProtKB-KW"/>
</dbReference>
<comment type="caution">
    <text evidence="2">The sequence shown here is derived from an EMBL/GenBank/DDBJ whole genome shotgun (WGS) entry which is preliminary data.</text>
</comment>
<sequence length="688" mass="70355">MMVRFKFFVFALLVLGLGVAHLPLVSGPLSADAVKGAASPATAAISELARALEARRSSVQALALSLAGNPDVVAAVQPHVEALPRGKGIRIVEPPVGERFNALRAALGERVPKPLTDSLVLGLVTAEGALYARGAGEASADEQFDPRSQQKVGSEGGVADAFGAPHVFFSVPVLWSPDGGHAQVAATVVLGAPVVHKAFLESAAVNSGVAALALVQGNQVLESAGAERELVAKALENVGAGKSGQVVERGSVRSLLAQVPRVRLPLLTNPSDTLGGDAPLAVGSRQSLGGGLEAVAVSSVRPFMTALANYQHDALFALLGLLGFSLVWTLLMGAGHPAATAAPKKQKKGGKQQEEPAGAPAAGPALASSAPLAGPVFLTPAPEPPTAGPEDFPFPGSPAPVRPAAVTASAETPFDAPSDTHPFAAPPVPAEPAFAQAPAPAGDLYPFTTPETPRGGDPFGTPTVPGKDPFGTPTVPGKDPFASQGGASLPFASTDSAASVPPAAPRRGAPFAFEDHPTAAYSLQQAADPFAAATAQARQNGGFDEDGGSPEPTRVAAIPRELLARSARPMTGEVNVPPSALGLHPGVASPMNAPQQQAGVTTSPFGTGTGAGAVALTEEQHFQEVFREFVQTRDQCGEPQDGLTYDKFVAKLRKNREQLVQKYACKTVRFQVYVKEGKAALKATPVKD</sequence>
<keyword evidence="2" id="KW-0132">Cell division</keyword>
<feature type="region of interest" description="Disordered" evidence="1">
    <location>
        <begin position="340"/>
        <end position="416"/>
    </location>
</feature>
<name>S9PHR4_CYSF2</name>
<organism evidence="2 3">
    <name type="scientific">Cystobacter fuscus (strain ATCC 25194 / DSM 2262 / NBRC 100088 / M29)</name>
    <dbReference type="NCBI Taxonomy" id="1242864"/>
    <lineage>
        <taxon>Bacteria</taxon>
        <taxon>Pseudomonadati</taxon>
        <taxon>Myxococcota</taxon>
        <taxon>Myxococcia</taxon>
        <taxon>Myxococcales</taxon>
        <taxon>Cystobacterineae</taxon>
        <taxon>Archangiaceae</taxon>
        <taxon>Cystobacter</taxon>
    </lineage>
</organism>
<proteinExistence type="predicted"/>
<keyword evidence="3" id="KW-1185">Reference proteome</keyword>
<accession>S9PHR4</accession>
<dbReference type="AlphaFoldDB" id="S9PHR4"/>
<evidence type="ECO:0000313" key="2">
    <source>
        <dbReference type="EMBL" id="EPX62586.1"/>
    </source>
</evidence>
<dbReference type="InterPro" id="IPR048134">
    <property type="entry name" value="MXAN_5187-like"/>
</dbReference>
<dbReference type="NCBIfam" id="NF041621">
    <property type="entry name" value="MXAN_5187_C_dom"/>
    <property type="match status" value="1"/>
</dbReference>
<dbReference type="Proteomes" id="UP000011682">
    <property type="component" value="Unassembled WGS sequence"/>
</dbReference>
<keyword evidence="2" id="KW-0131">Cell cycle</keyword>